<evidence type="ECO:0000256" key="8">
    <source>
        <dbReference type="ARBA" id="ARBA00023170"/>
    </source>
</evidence>
<evidence type="ECO:0000256" key="9">
    <source>
        <dbReference type="ARBA" id="ARBA00023224"/>
    </source>
</evidence>
<reference evidence="12" key="2">
    <citation type="submission" date="2020-05" db="UniProtKB">
        <authorList>
            <consortium name="EnsemblMetazoa"/>
        </authorList>
    </citation>
    <scope>IDENTIFICATION</scope>
</reference>
<dbReference type="VEuPathDB" id="VectorBase:ASIC006460"/>
<protein>
    <submittedName>
        <fullName evidence="11">AGAP009111-PA-like protein</fullName>
    </submittedName>
</protein>
<evidence type="ECO:0000256" key="5">
    <source>
        <dbReference type="ARBA" id="ARBA00022725"/>
    </source>
</evidence>
<dbReference type="OrthoDB" id="8011344at2759"/>
<evidence type="ECO:0000256" key="3">
    <source>
        <dbReference type="ARBA" id="ARBA00022606"/>
    </source>
</evidence>
<dbReference type="InterPro" id="IPR004117">
    <property type="entry name" value="7tm6_olfct_rcpt"/>
</dbReference>
<keyword evidence="6 10" id="KW-1133">Transmembrane helix</keyword>
<keyword evidence="3" id="KW-0716">Sensory transduction</keyword>
<proteinExistence type="predicted"/>
<accession>A0A084VLX8</accession>
<evidence type="ECO:0000256" key="7">
    <source>
        <dbReference type="ARBA" id="ARBA00023136"/>
    </source>
</evidence>
<evidence type="ECO:0000256" key="2">
    <source>
        <dbReference type="ARBA" id="ARBA00022475"/>
    </source>
</evidence>
<dbReference type="PANTHER" id="PTHR21137:SF35">
    <property type="entry name" value="ODORANT RECEPTOR 19A-RELATED"/>
    <property type="match status" value="1"/>
</dbReference>
<evidence type="ECO:0000313" key="13">
    <source>
        <dbReference type="Proteomes" id="UP000030765"/>
    </source>
</evidence>
<dbReference type="EnsemblMetazoa" id="ASIC006460-RA">
    <property type="protein sequence ID" value="ASIC006460-PA"/>
    <property type="gene ID" value="ASIC006460"/>
</dbReference>
<organism evidence="11">
    <name type="scientific">Anopheles sinensis</name>
    <name type="common">Mosquito</name>
    <dbReference type="NCBI Taxonomy" id="74873"/>
    <lineage>
        <taxon>Eukaryota</taxon>
        <taxon>Metazoa</taxon>
        <taxon>Ecdysozoa</taxon>
        <taxon>Arthropoda</taxon>
        <taxon>Hexapoda</taxon>
        <taxon>Insecta</taxon>
        <taxon>Pterygota</taxon>
        <taxon>Neoptera</taxon>
        <taxon>Endopterygota</taxon>
        <taxon>Diptera</taxon>
        <taxon>Nematocera</taxon>
        <taxon>Culicoidea</taxon>
        <taxon>Culicidae</taxon>
        <taxon>Anophelinae</taxon>
        <taxon>Anopheles</taxon>
    </lineage>
</organism>
<dbReference type="GO" id="GO:0004984">
    <property type="term" value="F:olfactory receptor activity"/>
    <property type="evidence" value="ECO:0007669"/>
    <property type="project" value="InterPro"/>
</dbReference>
<evidence type="ECO:0000256" key="4">
    <source>
        <dbReference type="ARBA" id="ARBA00022692"/>
    </source>
</evidence>
<dbReference type="AlphaFoldDB" id="A0A084VLX8"/>
<evidence type="ECO:0000256" key="1">
    <source>
        <dbReference type="ARBA" id="ARBA00004651"/>
    </source>
</evidence>
<dbReference type="Pfam" id="PF02949">
    <property type="entry name" value="7tm_6"/>
    <property type="match status" value="1"/>
</dbReference>
<name>A0A084VLX8_ANOSI</name>
<reference evidence="11 13" key="1">
    <citation type="journal article" date="2014" name="BMC Genomics">
        <title>Genome sequence of Anopheles sinensis provides insight into genetics basis of mosquito competence for malaria parasites.</title>
        <authorList>
            <person name="Zhou D."/>
            <person name="Zhang D."/>
            <person name="Ding G."/>
            <person name="Shi L."/>
            <person name="Hou Q."/>
            <person name="Ye Y."/>
            <person name="Xu Y."/>
            <person name="Zhou H."/>
            <person name="Xiong C."/>
            <person name="Li S."/>
            <person name="Yu J."/>
            <person name="Hong S."/>
            <person name="Yu X."/>
            <person name="Zou P."/>
            <person name="Chen C."/>
            <person name="Chang X."/>
            <person name="Wang W."/>
            <person name="Lv Y."/>
            <person name="Sun Y."/>
            <person name="Ma L."/>
            <person name="Shen B."/>
            <person name="Zhu C."/>
        </authorList>
    </citation>
    <scope>NUCLEOTIDE SEQUENCE [LARGE SCALE GENOMIC DNA]</scope>
</reference>
<keyword evidence="5" id="KW-0552">Olfaction</keyword>
<dbReference type="EMBL" id="KE524975">
    <property type="protein sequence ID" value="KFB38972.1"/>
    <property type="molecule type" value="Genomic_DNA"/>
</dbReference>
<dbReference type="GO" id="GO:0005549">
    <property type="term" value="F:odorant binding"/>
    <property type="evidence" value="ECO:0007669"/>
    <property type="project" value="InterPro"/>
</dbReference>
<dbReference type="GO" id="GO:0005886">
    <property type="term" value="C:plasma membrane"/>
    <property type="evidence" value="ECO:0007669"/>
    <property type="project" value="UniProtKB-SubCell"/>
</dbReference>
<evidence type="ECO:0000256" key="10">
    <source>
        <dbReference type="SAM" id="Phobius"/>
    </source>
</evidence>
<evidence type="ECO:0000256" key="6">
    <source>
        <dbReference type="ARBA" id="ARBA00022989"/>
    </source>
</evidence>
<keyword evidence="13" id="KW-1185">Reference proteome</keyword>
<gene>
    <name evidence="11" type="ORF">ZHAS_00006460</name>
</gene>
<keyword evidence="9" id="KW-0807">Transducer</keyword>
<dbReference type="Proteomes" id="UP000030765">
    <property type="component" value="Unassembled WGS sequence"/>
</dbReference>
<keyword evidence="4 10" id="KW-0812">Transmembrane</keyword>
<dbReference type="STRING" id="74873.A0A084VLX8"/>
<sequence>MPLIGTCNVVLRNAHNQSAVQEDFVIPSEMKYGFPVNHFNFYNLEIRTNLLHYTVYFAAIILLAVIGTMVLCTKDVMDFSFIRYTSMMFTLTAMQIRELHGTITQSQLNTIIKTHQATLKCFDHLQKALNLASLEVLRALQELSWYKQSPAVQKGILFMIQSAQRPIVLTAAKLIPINIAQFSEIVKKSYSVYLVLKDIF</sequence>
<keyword evidence="2" id="KW-1003">Cell membrane</keyword>
<keyword evidence="8" id="KW-0675">Receptor</keyword>
<comment type="subcellular location">
    <subcellularLocation>
        <location evidence="1">Cell membrane</location>
        <topology evidence="1">Multi-pass membrane protein</topology>
    </subcellularLocation>
</comment>
<keyword evidence="7 10" id="KW-0472">Membrane</keyword>
<dbReference type="EMBL" id="ATLV01014570">
    <property type="status" value="NOT_ANNOTATED_CDS"/>
    <property type="molecule type" value="Genomic_DNA"/>
</dbReference>
<evidence type="ECO:0000313" key="11">
    <source>
        <dbReference type="EMBL" id="KFB38972.1"/>
    </source>
</evidence>
<feature type="transmembrane region" description="Helical" evidence="10">
    <location>
        <begin position="50"/>
        <end position="73"/>
    </location>
</feature>
<evidence type="ECO:0000313" key="12">
    <source>
        <dbReference type="EnsemblMetazoa" id="ASIC006460-PA"/>
    </source>
</evidence>
<dbReference type="PANTHER" id="PTHR21137">
    <property type="entry name" value="ODORANT RECEPTOR"/>
    <property type="match status" value="1"/>
</dbReference>
<dbReference type="GO" id="GO:0007165">
    <property type="term" value="P:signal transduction"/>
    <property type="evidence" value="ECO:0007669"/>
    <property type="project" value="UniProtKB-KW"/>
</dbReference>